<dbReference type="InterPro" id="IPR011711">
    <property type="entry name" value="GntR_C"/>
</dbReference>
<sequence length="230" mass="26031">MNVEKIQNKKVSDHVVERIEKMIESGDFTIGEKLPSVRELCELFGVGRSAVRDAITTLKGKGTVEVKQGEGTYIRGFDSSSLFKSQVLLPSLKDIQELFQVRKMLETGMAEMASLNRTDEMIIEMEDILSNQSESGWGSDYRFHMAIAKSSGNEILLQLVEFISSAMKKVMIEFYKHIEKDIKLVNRIDQQHARILQAIKDQNPKAAYQETMDHLAFVEALLQSSVLENA</sequence>
<evidence type="ECO:0000256" key="2">
    <source>
        <dbReference type="ARBA" id="ARBA00023125"/>
    </source>
</evidence>
<dbReference type="InterPro" id="IPR000524">
    <property type="entry name" value="Tscrpt_reg_HTH_GntR"/>
</dbReference>
<evidence type="ECO:0000256" key="1">
    <source>
        <dbReference type="ARBA" id="ARBA00023015"/>
    </source>
</evidence>
<keyword evidence="2" id="KW-0238">DNA-binding</keyword>
<name>A0ABS7K460_9BACI</name>
<organism evidence="5 6">
    <name type="scientific">Mesobacillus maritimus</name>
    <dbReference type="NCBI Taxonomy" id="1643336"/>
    <lineage>
        <taxon>Bacteria</taxon>
        <taxon>Bacillati</taxon>
        <taxon>Bacillota</taxon>
        <taxon>Bacilli</taxon>
        <taxon>Bacillales</taxon>
        <taxon>Bacillaceae</taxon>
        <taxon>Mesobacillus</taxon>
    </lineage>
</organism>
<dbReference type="SUPFAM" id="SSF48008">
    <property type="entry name" value="GntR ligand-binding domain-like"/>
    <property type="match status" value="1"/>
</dbReference>
<dbReference type="SMART" id="SM00895">
    <property type="entry name" value="FCD"/>
    <property type="match status" value="1"/>
</dbReference>
<dbReference type="InterPro" id="IPR008920">
    <property type="entry name" value="TF_FadR/GntR_C"/>
</dbReference>
<keyword evidence="1" id="KW-0805">Transcription regulation</keyword>
<dbReference type="PANTHER" id="PTHR43537:SF5">
    <property type="entry name" value="UXU OPERON TRANSCRIPTIONAL REGULATOR"/>
    <property type="match status" value="1"/>
</dbReference>
<comment type="caution">
    <text evidence="5">The sequence shown here is derived from an EMBL/GenBank/DDBJ whole genome shotgun (WGS) entry which is preliminary data.</text>
</comment>
<evidence type="ECO:0000313" key="6">
    <source>
        <dbReference type="Proteomes" id="UP000769780"/>
    </source>
</evidence>
<dbReference type="PRINTS" id="PR00035">
    <property type="entry name" value="HTHGNTR"/>
</dbReference>
<dbReference type="SMART" id="SM00345">
    <property type="entry name" value="HTH_GNTR"/>
    <property type="match status" value="1"/>
</dbReference>
<evidence type="ECO:0000313" key="5">
    <source>
        <dbReference type="EMBL" id="MBY0096890.1"/>
    </source>
</evidence>
<dbReference type="Pfam" id="PF00392">
    <property type="entry name" value="GntR"/>
    <property type="match status" value="1"/>
</dbReference>
<proteinExistence type="predicted"/>
<protein>
    <submittedName>
        <fullName evidence="5">FadR family transcriptional regulator</fullName>
    </submittedName>
</protein>
<dbReference type="PROSITE" id="PS50949">
    <property type="entry name" value="HTH_GNTR"/>
    <property type="match status" value="1"/>
</dbReference>
<dbReference type="EMBL" id="JACWFH010000009">
    <property type="protein sequence ID" value="MBY0096890.1"/>
    <property type="molecule type" value="Genomic_DNA"/>
</dbReference>
<dbReference type="Gene3D" id="1.10.10.10">
    <property type="entry name" value="Winged helix-like DNA-binding domain superfamily/Winged helix DNA-binding domain"/>
    <property type="match status" value="1"/>
</dbReference>
<evidence type="ECO:0000256" key="3">
    <source>
        <dbReference type="ARBA" id="ARBA00023163"/>
    </source>
</evidence>
<dbReference type="Proteomes" id="UP000769780">
    <property type="component" value="Unassembled WGS sequence"/>
</dbReference>
<gene>
    <name evidence="5" type="ORF">H0185_08715</name>
</gene>
<dbReference type="Pfam" id="PF07729">
    <property type="entry name" value="FCD"/>
    <property type="match status" value="1"/>
</dbReference>
<feature type="domain" description="HTH gntR-type" evidence="4">
    <location>
        <begin position="9"/>
        <end position="77"/>
    </location>
</feature>
<keyword evidence="6" id="KW-1185">Reference proteome</keyword>
<dbReference type="InterPro" id="IPR036390">
    <property type="entry name" value="WH_DNA-bd_sf"/>
</dbReference>
<dbReference type="PANTHER" id="PTHR43537">
    <property type="entry name" value="TRANSCRIPTIONAL REGULATOR, GNTR FAMILY"/>
    <property type="match status" value="1"/>
</dbReference>
<evidence type="ECO:0000259" key="4">
    <source>
        <dbReference type="PROSITE" id="PS50949"/>
    </source>
</evidence>
<keyword evidence="3" id="KW-0804">Transcription</keyword>
<dbReference type="RefSeq" id="WP_221873119.1">
    <property type="nucleotide sequence ID" value="NZ_JACWFH010000009.1"/>
</dbReference>
<dbReference type="SUPFAM" id="SSF46785">
    <property type="entry name" value="Winged helix' DNA-binding domain"/>
    <property type="match status" value="1"/>
</dbReference>
<dbReference type="InterPro" id="IPR036388">
    <property type="entry name" value="WH-like_DNA-bd_sf"/>
</dbReference>
<dbReference type="CDD" id="cd07377">
    <property type="entry name" value="WHTH_GntR"/>
    <property type="match status" value="1"/>
</dbReference>
<reference evidence="5 6" key="1">
    <citation type="submission" date="2020-07" db="EMBL/GenBank/DDBJ databases">
        <title>Fungal Genomes of the International Space Station.</title>
        <authorList>
            <person name="Seuylemezian A."/>
            <person name="Singh N.K."/>
            <person name="Wood J."/>
            <person name="Venkateswaran K."/>
        </authorList>
    </citation>
    <scope>NUCLEOTIDE SEQUENCE [LARGE SCALE GENOMIC DNA]</scope>
    <source>
        <strain evidence="5 6">PL-B2</strain>
    </source>
</reference>
<dbReference type="Gene3D" id="1.20.120.530">
    <property type="entry name" value="GntR ligand-binding domain-like"/>
    <property type="match status" value="1"/>
</dbReference>
<accession>A0ABS7K460</accession>